<dbReference type="PANTHER" id="PTHR43539">
    <property type="entry name" value="FLAVIN-BINDING MONOOXYGENASE-LIKE PROTEIN (AFU_ORTHOLOGUE AFUA_4G09220)"/>
    <property type="match status" value="1"/>
</dbReference>
<proteinExistence type="predicted"/>
<reference evidence="2 3" key="1">
    <citation type="submission" date="2020-01" db="EMBL/GenBank/DDBJ databases">
        <title>Identification and distribution of gene clusters putatively required for synthesis of sphingolipid metabolism inhibitors in phylogenetically diverse species of the filamentous fungus Fusarium.</title>
        <authorList>
            <person name="Kim H.-S."/>
            <person name="Busman M."/>
            <person name="Brown D.W."/>
            <person name="Divon H."/>
            <person name="Uhlig S."/>
            <person name="Proctor R.H."/>
        </authorList>
    </citation>
    <scope>NUCLEOTIDE SEQUENCE [LARGE SCALE GENOMIC DNA]</scope>
    <source>
        <strain evidence="2 3">NRRL 20459</strain>
    </source>
</reference>
<dbReference type="GO" id="GO:0050660">
    <property type="term" value="F:flavin adenine dinucleotide binding"/>
    <property type="evidence" value="ECO:0007669"/>
    <property type="project" value="TreeGrafter"/>
</dbReference>
<dbReference type="Pfam" id="PF13738">
    <property type="entry name" value="Pyr_redox_3"/>
    <property type="match status" value="1"/>
</dbReference>
<accession>A0A8H4L709</accession>
<dbReference type="OrthoDB" id="74360at2759"/>
<dbReference type="AlphaFoldDB" id="A0A8H4L709"/>
<keyword evidence="3" id="KW-1185">Reference proteome</keyword>
<gene>
    <name evidence="2" type="ORF">FALBO_9731</name>
</gene>
<name>A0A8H4L709_9HYPO</name>
<evidence type="ECO:0000313" key="3">
    <source>
        <dbReference type="Proteomes" id="UP000554235"/>
    </source>
</evidence>
<dbReference type="PANTHER" id="PTHR43539:SF68">
    <property type="entry name" value="FLAVIN-BINDING MONOOXYGENASE-LIKE PROTEIN (AFU_ORTHOLOGUE AFUA_4G09220)"/>
    <property type="match status" value="1"/>
</dbReference>
<dbReference type="Proteomes" id="UP000554235">
    <property type="component" value="Unassembled WGS sequence"/>
</dbReference>
<dbReference type="SUPFAM" id="SSF51905">
    <property type="entry name" value="FAD/NAD(P)-binding domain"/>
    <property type="match status" value="1"/>
</dbReference>
<evidence type="ECO:0000256" key="1">
    <source>
        <dbReference type="ARBA" id="ARBA00023002"/>
    </source>
</evidence>
<dbReference type="Gene3D" id="3.50.50.60">
    <property type="entry name" value="FAD/NAD(P)-binding domain"/>
    <property type="match status" value="2"/>
</dbReference>
<keyword evidence="1" id="KW-0560">Oxidoreductase</keyword>
<evidence type="ECO:0000313" key="2">
    <source>
        <dbReference type="EMBL" id="KAF4463446.1"/>
    </source>
</evidence>
<dbReference type="EMBL" id="JAADYS010001353">
    <property type="protein sequence ID" value="KAF4463446.1"/>
    <property type="molecule type" value="Genomic_DNA"/>
</dbReference>
<comment type="caution">
    <text evidence="2">The sequence shown here is derived from an EMBL/GenBank/DDBJ whole genome shotgun (WGS) entry which is preliminary data.</text>
</comment>
<dbReference type="InterPro" id="IPR050982">
    <property type="entry name" value="Auxin_biosynth/cation_transpt"/>
</dbReference>
<sequence length="623" mass="68325">MAFGQGADPISSFEEYPAAADLRKMMVQQPVPMLDEETVKLISLPDDEASKQTQAVLDKFNAALAANDAAALQDCFLAQQAYWKDALALTYHLRTFYSPSVITSNLLETKKLRGITENWKLDAAVFIPATPFLNDSGALDWKIWIFSTKLESLDLHPEDESLLQAPSKLHNADTIETDVFIIGGGNSAVTLAARLKALGVDTVMVERNTRVGDNWGRRYDCMKFHVPTSFCEFPYLNYDKNLQAPHLLTKDELAEQVRLFVTSFDLNVITSAKIQSTVYDQSSKRWTIKFDTPNGTRTAVSKQLVQATGIASQKPYLPAVSDENLYKGISIHSAAYKSGKDLAQQGANSVLVIGSANTAFDVLEDCHAAGLQTTMVVRSPTYLVPLDYVCHETSLGAYNFGVEAADRMFLTLPADVDGQLARDLFRMFASKEPNRYDALKAAGFPVLDSADPSQALYSNLVEKAGGHYVDIGGSDLIVEKKVGVKALVEPVGFTSTGIRFSDDSTLDADAVVWCTGFADRDSRTVVADILGGDNTYATNGVSNGTKNLLGPRDIAARLDATWGVDSEAEIRGMWKRHSRLDNYWIMGGYTQQHRWHSKTLALQIKAALEGILPPAYRETLAGN</sequence>
<organism evidence="2 3">
    <name type="scientific">Fusarium albosuccineum</name>
    <dbReference type="NCBI Taxonomy" id="1237068"/>
    <lineage>
        <taxon>Eukaryota</taxon>
        <taxon>Fungi</taxon>
        <taxon>Dikarya</taxon>
        <taxon>Ascomycota</taxon>
        <taxon>Pezizomycotina</taxon>
        <taxon>Sordariomycetes</taxon>
        <taxon>Hypocreomycetidae</taxon>
        <taxon>Hypocreales</taxon>
        <taxon>Nectriaceae</taxon>
        <taxon>Fusarium</taxon>
        <taxon>Fusarium decemcellulare species complex</taxon>
    </lineage>
</organism>
<protein>
    <submittedName>
        <fullName evidence="2">Flavo involved in K+ transport</fullName>
    </submittedName>
</protein>
<dbReference type="GO" id="GO:0004497">
    <property type="term" value="F:monooxygenase activity"/>
    <property type="evidence" value="ECO:0007669"/>
    <property type="project" value="TreeGrafter"/>
</dbReference>
<dbReference type="InterPro" id="IPR036188">
    <property type="entry name" value="FAD/NAD-bd_sf"/>
</dbReference>